<gene>
    <name evidence="1" type="ORF">IWW36_005363</name>
</gene>
<dbReference type="InterPro" id="IPR032675">
    <property type="entry name" value="LRR_dom_sf"/>
</dbReference>
<dbReference type="Proteomes" id="UP001139887">
    <property type="component" value="Unassembled WGS sequence"/>
</dbReference>
<sequence>LRSLRLVFFWKSRFTPRARNAIMFDSDGSSSDSSDSSDKHEAAAACVYMESSRYGRPKFPQLRRLELRRFAGDLPRFLSLFAANSQPHLPQQQQQLQSLVLAGLKSELPSHLDFTLFPHLQSLDIRLVDYIRTNDQPYLTDLLLQTFISAPQQLAQLSLSINFDQTPEFKFPVHAMAFSQSLRSLKLVARTNVEAILQLLQQLPALNDMIIEDIDMQPITSLALLVQHLRDMSSLSPVSVSLVRLHTLLASNRNPAAYRALLLYVVCRLSQLYLLRVPEDAVAPLNKAVKTLISAGIAANRAPHLQDLRILPWALL</sequence>
<feature type="non-terminal residue" evidence="1">
    <location>
        <position position="1"/>
    </location>
</feature>
<organism evidence="1 2">
    <name type="scientific">Coemansia brasiliensis</name>
    <dbReference type="NCBI Taxonomy" id="2650707"/>
    <lineage>
        <taxon>Eukaryota</taxon>
        <taxon>Fungi</taxon>
        <taxon>Fungi incertae sedis</taxon>
        <taxon>Zoopagomycota</taxon>
        <taxon>Kickxellomycotina</taxon>
        <taxon>Kickxellomycetes</taxon>
        <taxon>Kickxellales</taxon>
        <taxon>Kickxellaceae</taxon>
        <taxon>Coemansia</taxon>
    </lineage>
</organism>
<evidence type="ECO:0000313" key="1">
    <source>
        <dbReference type="EMBL" id="KAJ2843966.1"/>
    </source>
</evidence>
<keyword evidence="2" id="KW-1185">Reference proteome</keyword>
<name>A0A9W8I3U8_9FUNG</name>
<comment type="caution">
    <text evidence="1">The sequence shown here is derived from an EMBL/GenBank/DDBJ whole genome shotgun (WGS) entry which is preliminary data.</text>
</comment>
<dbReference type="OrthoDB" id="5569077at2759"/>
<dbReference type="SUPFAM" id="SSF52047">
    <property type="entry name" value="RNI-like"/>
    <property type="match status" value="1"/>
</dbReference>
<dbReference type="EMBL" id="JANBUW010001235">
    <property type="protein sequence ID" value="KAJ2843966.1"/>
    <property type="molecule type" value="Genomic_DNA"/>
</dbReference>
<accession>A0A9W8I3U8</accession>
<proteinExistence type="predicted"/>
<reference evidence="1" key="1">
    <citation type="submission" date="2022-07" db="EMBL/GenBank/DDBJ databases">
        <title>Phylogenomic reconstructions and comparative analyses of Kickxellomycotina fungi.</title>
        <authorList>
            <person name="Reynolds N.K."/>
            <person name="Stajich J.E."/>
            <person name="Barry K."/>
            <person name="Grigoriev I.V."/>
            <person name="Crous P."/>
            <person name="Smith M.E."/>
        </authorList>
    </citation>
    <scope>NUCLEOTIDE SEQUENCE</scope>
    <source>
        <strain evidence="1">NRRL 1566</strain>
    </source>
</reference>
<dbReference type="AlphaFoldDB" id="A0A9W8I3U8"/>
<dbReference type="Gene3D" id="3.80.10.10">
    <property type="entry name" value="Ribonuclease Inhibitor"/>
    <property type="match status" value="1"/>
</dbReference>
<protein>
    <submittedName>
        <fullName evidence="1">Uncharacterized protein</fullName>
    </submittedName>
</protein>
<evidence type="ECO:0000313" key="2">
    <source>
        <dbReference type="Proteomes" id="UP001139887"/>
    </source>
</evidence>